<dbReference type="AlphaFoldDB" id="A0A0G1QU82"/>
<gene>
    <name evidence="1" type="ORF">UX19_C0005G0017</name>
</gene>
<dbReference type="EMBL" id="LCLG01000005">
    <property type="protein sequence ID" value="KKU12185.1"/>
    <property type="molecule type" value="Genomic_DNA"/>
</dbReference>
<accession>A0A0G1QU82</accession>
<comment type="caution">
    <text evidence="1">The sequence shown here is derived from an EMBL/GenBank/DDBJ whole genome shotgun (WGS) entry which is preliminary data.</text>
</comment>
<dbReference type="Proteomes" id="UP000034653">
    <property type="component" value="Unassembled WGS sequence"/>
</dbReference>
<proteinExistence type="predicted"/>
<name>A0A0G1QU82_9BACT</name>
<protein>
    <submittedName>
        <fullName evidence="1">Uncharacterized protein</fullName>
    </submittedName>
</protein>
<evidence type="ECO:0000313" key="1">
    <source>
        <dbReference type="EMBL" id="KKU12185.1"/>
    </source>
</evidence>
<organism evidence="1 2">
    <name type="scientific">Candidatus Woesebacteria bacterium GW2011_GWA1_45_8</name>
    <dbReference type="NCBI Taxonomy" id="1618559"/>
    <lineage>
        <taxon>Bacteria</taxon>
        <taxon>Candidatus Woeseibacteriota</taxon>
    </lineage>
</organism>
<sequence length="783" mass="85554">MKLPFFKRFRFARFESLTVLTFLILFASALILYTKTAKAQVPLGNQDCNQTASPEFHTFRPYQADPCNDNARDLALFCGNDLVLQDSITVGRNQADYCQRISPTEEECFFSVTKDLDIAIDVSGAEFPIMGNTEGLENNIGIINSQDQTTPEQIDDFKKVNEYVSWYLNGISNAPEYGGLDASSPEDLNKIVNLSGPLKRLLPHRKQRDAIEETIQEAGRTRHDQVVGCHSGDNLVECYSGAGGQEIRLSDFDSRIPPKEEGYPTFDEWWIAYQQWRGFICGNIGFLNTFICIDDPGRPNFWANLFFQIPQSSTEDRKGLVEVLQPVIQPTSPNMTITLNTLSTTPANLFFAHQEESRTLADILQSTFVPKGEQKTGPVSQVSPAEYCDLTQVRSNPGDDLFAGEIRVLANYTADFSCGFDTGGSEEPASPICYFATGGLGECVPSGWGCNPSMGSMDCDDVYGSGYKCGRNCSPPNQTCTKTASVILNTVTETPLTDDIWSRLVAGPMGVFKRIFPKVEVGAPIEGILDIPAATGVSFSATLNGNPAPLYAGNPSNQRSALELYFPHVGGIHEYFLKCIQQALRPQGFGEGCLSGAPGTQAAQVDCDPNVPDSAIPATYRGGFKTNYITMVNQWIAGCEGPENNLADECYNDTVKRSAEAGVNPAFTLSIWQAESGASNYCYRGATTKDFGVNDQSIATNWGEQLARFLTLPFSGNYAFCASQPGWPTNDMYAFLSLFGPEGCVPGSTGTHDRIRGVWQLVTGNCTSGNDFSLNWPTDTNCP</sequence>
<evidence type="ECO:0000313" key="2">
    <source>
        <dbReference type="Proteomes" id="UP000034653"/>
    </source>
</evidence>
<reference evidence="1 2" key="1">
    <citation type="journal article" date="2015" name="Nature">
        <title>rRNA introns, odd ribosomes, and small enigmatic genomes across a large radiation of phyla.</title>
        <authorList>
            <person name="Brown C.T."/>
            <person name="Hug L.A."/>
            <person name="Thomas B.C."/>
            <person name="Sharon I."/>
            <person name="Castelle C.J."/>
            <person name="Singh A."/>
            <person name="Wilkins M.J."/>
            <person name="Williams K.H."/>
            <person name="Banfield J.F."/>
        </authorList>
    </citation>
    <scope>NUCLEOTIDE SEQUENCE [LARGE SCALE GENOMIC DNA]</scope>
</reference>